<name>A0A6A6QG04_9PEZI</name>
<dbReference type="GO" id="GO:0016787">
    <property type="term" value="F:hydrolase activity"/>
    <property type="evidence" value="ECO:0007669"/>
    <property type="project" value="InterPro"/>
</dbReference>
<dbReference type="EMBL" id="MU004195">
    <property type="protein sequence ID" value="KAF2491338.1"/>
    <property type="molecule type" value="Genomic_DNA"/>
</dbReference>
<dbReference type="InterPro" id="IPR004843">
    <property type="entry name" value="Calcineurin-like_PHP"/>
</dbReference>
<dbReference type="PANTHER" id="PTHR12905:SF0">
    <property type="entry name" value="CALCINEURIN-LIKE PHOSPHOESTERASE DOMAIN-CONTAINING PROTEIN"/>
    <property type="match status" value="1"/>
</dbReference>
<protein>
    <recommendedName>
        <fullName evidence="1">Calcineurin-like phosphoesterase domain-containing protein</fullName>
    </recommendedName>
</protein>
<feature type="non-terminal residue" evidence="2">
    <location>
        <position position="317"/>
    </location>
</feature>
<dbReference type="InterPro" id="IPR029052">
    <property type="entry name" value="Metallo-depent_PP-like"/>
</dbReference>
<evidence type="ECO:0000259" key="1">
    <source>
        <dbReference type="Pfam" id="PF00149"/>
    </source>
</evidence>
<dbReference type="PANTHER" id="PTHR12905">
    <property type="entry name" value="METALLOPHOSPHOESTERASE"/>
    <property type="match status" value="1"/>
</dbReference>
<keyword evidence="3" id="KW-1185">Reference proteome</keyword>
<dbReference type="AlphaFoldDB" id="A0A6A6QG04"/>
<evidence type="ECO:0000313" key="3">
    <source>
        <dbReference type="Proteomes" id="UP000799750"/>
    </source>
</evidence>
<gene>
    <name evidence="2" type="ORF">BU16DRAFT_433027</name>
</gene>
<dbReference type="Gene3D" id="3.60.21.10">
    <property type="match status" value="1"/>
</dbReference>
<evidence type="ECO:0000313" key="2">
    <source>
        <dbReference type="EMBL" id="KAF2491338.1"/>
    </source>
</evidence>
<feature type="non-terminal residue" evidence="2">
    <location>
        <position position="1"/>
    </location>
</feature>
<dbReference type="InterPro" id="IPR051693">
    <property type="entry name" value="UPF0046_metallophosphoest"/>
</dbReference>
<dbReference type="Pfam" id="PF00149">
    <property type="entry name" value="Metallophos"/>
    <property type="match status" value="1"/>
</dbReference>
<proteinExistence type="predicted"/>
<accession>A0A6A6QG04</accession>
<reference evidence="2" key="1">
    <citation type="journal article" date="2020" name="Stud. Mycol.">
        <title>101 Dothideomycetes genomes: a test case for predicting lifestyles and emergence of pathogens.</title>
        <authorList>
            <person name="Haridas S."/>
            <person name="Albert R."/>
            <person name="Binder M."/>
            <person name="Bloem J."/>
            <person name="Labutti K."/>
            <person name="Salamov A."/>
            <person name="Andreopoulos B."/>
            <person name="Baker S."/>
            <person name="Barry K."/>
            <person name="Bills G."/>
            <person name="Bluhm B."/>
            <person name="Cannon C."/>
            <person name="Castanera R."/>
            <person name="Culley D."/>
            <person name="Daum C."/>
            <person name="Ezra D."/>
            <person name="Gonzalez J."/>
            <person name="Henrissat B."/>
            <person name="Kuo A."/>
            <person name="Liang C."/>
            <person name="Lipzen A."/>
            <person name="Lutzoni F."/>
            <person name="Magnuson J."/>
            <person name="Mondo S."/>
            <person name="Nolan M."/>
            <person name="Ohm R."/>
            <person name="Pangilinan J."/>
            <person name="Park H.-J."/>
            <person name="Ramirez L."/>
            <person name="Alfaro M."/>
            <person name="Sun H."/>
            <person name="Tritt A."/>
            <person name="Yoshinaga Y."/>
            <person name="Zwiers L.-H."/>
            <person name="Turgeon B."/>
            <person name="Goodwin S."/>
            <person name="Spatafora J."/>
            <person name="Crous P."/>
            <person name="Grigoriev I."/>
        </authorList>
    </citation>
    <scope>NUCLEOTIDE SEQUENCE</scope>
    <source>
        <strain evidence="2">CBS 269.34</strain>
    </source>
</reference>
<dbReference type="Proteomes" id="UP000799750">
    <property type="component" value="Unassembled WGS sequence"/>
</dbReference>
<dbReference type="OrthoDB" id="630188at2759"/>
<feature type="domain" description="Calcineurin-like phosphoesterase" evidence="1">
    <location>
        <begin position="1"/>
        <end position="221"/>
    </location>
</feature>
<sequence length="317" mass="34954">RFLVLSDTHDLALGDESNKPALRQPFPEIDVLLHCGDLTETCTLDGLRQAVSLVSAIPAELRICIAGNHDTILDRNFHIANGGSLSDHEEALKIMSNGAIEYLTEGTHSFTLPSGATFNIFTSPYTPSQYGPQYGLHAFQHASGEDRYNPSTITPDYAKNTSTSASIIPNFPAVDIVMTHGPPKYVLDRTTDGRTSAGCEHLRRAICRAKPRLHCFGHIHSGYGAQRVAWKDSVSSTELEELGIEDQSFQDDRLVLLPRPEPEGLMKNSNRRRGYVKVSDATKEALVHGKQTLMVNAAIMDWESQPHNAPWLVVLDL</sequence>
<dbReference type="SUPFAM" id="SSF56300">
    <property type="entry name" value="Metallo-dependent phosphatases"/>
    <property type="match status" value="1"/>
</dbReference>
<organism evidence="2 3">
    <name type="scientific">Lophium mytilinum</name>
    <dbReference type="NCBI Taxonomy" id="390894"/>
    <lineage>
        <taxon>Eukaryota</taxon>
        <taxon>Fungi</taxon>
        <taxon>Dikarya</taxon>
        <taxon>Ascomycota</taxon>
        <taxon>Pezizomycotina</taxon>
        <taxon>Dothideomycetes</taxon>
        <taxon>Pleosporomycetidae</taxon>
        <taxon>Mytilinidiales</taxon>
        <taxon>Mytilinidiaceae</taxon>
        <taxon>Lophium</taxon>
    </lineage>
</organism>